<comment type="caution">
    <text evidence="1">The sequence shown here is derived from an EMBL/GenBank/DDBJ whole genome shotgun (WGS) entry which is preliminary data.</text>
</comment>
<dbReference type="EMBL" id="QASA01000001">
    <property type="protein sequence ID" value="RDC63494.1"/>
    <property type="molecule type" value="Genomic_DNA"/>
</dbReference>
<evidence type="ECO:0000313" key="1">
    <source>
        <dbReference type="EMBL" id="RDC63494.1"/>
    </source>
</evidence>
<name>A0A369QFL7_9BACT</name>
<gene>
    <name evidence="1" type="ORF">AHMF7616_02099</name>
</gene>
<reference evidence="1 2" key="1">
    <citation type="submission" date="2018-04" db="EMBL/GenBank/DDBJ databases">
        <title>Adhaeribacter sp. HMF7616 genome sequencing and assembly.</title>
        <authorList>
            <person name="Kang H."/>
            <person name="Kang J."/>
            <person name="Cha I."/>
            <person name="Kim H."/>
            <person name="Joh K."/>
        </authorList>
    </citation>
    <scope>NUCLEOTIDE SEQUENCE [LARGE SCALE GENOMIC DNA]</scope>
    <source>
        <strain evidence="1 2">HMF7616</strain>
    </source>
</reference>
<evidence type="ECO:0000313" key="2">
    <source>
        <dbReference type="Proteomes" id="UP000253919"/>
    </source>
</evidence>
<protein>
    <submittedName>
        <fullName evidence="1">dTDP-4-dehydrorhamnose reductase</fullName>
        <ecNumber evidence="1">1.1.1.133</ecNumber>
    </submittedName>
</protein>
<dbReference type="GO" id="GO:0008831">
    <property type="term" value="F:dTDP-4-dehydrorhamnose reductase activity"/>
    <property type="evidence" value="ECO:0007669"/>
    <property type="project" value="UniProtKB-EC"/>
</dbReference>
<proteinExistence type="predicted"/>
<accession>A0A369QFL7</accession>
<dbReference type="Proteomes" id="UP000253919">
    <property type="component" value="Unassembled WGS sequence"/>
</dbReference>
<sequence>MNIIDPFSIERAIHYYNSWAIINGAGYVQVDEAEKEIVLAEDLIIAPTYVPDLVHACLDLIIDEEKGIWHLV</sequence>
<organism evidence="1 2">
    <name type="scientific">Adhaeribacter pallidiroseus</name>
    <dbReference type="NCBI Taxonomy" id="2072847"/>
    <lineage>
        <taxon>Bacteria</taxon>
        <taxon>Pseudomonadati</taxon>
        <taxon>Bacteroidota</taxon>
        <taxon>Cytophagia</taxon>
        <taxon>Cytophagales</taxon>
        <taxon>Hymenobacteraceae</taxon>
        <taxon>Adhaeribacter</taxon>
    </lineage>
</organism>
<keyword evidence="2" id="KW-1185">Reference proteome</keyword>
<dbReference type="AlphaFoldDB" id="A0A369QFL7"/>
<keyword evidence="1" id="KW-0560">Oxidoreductase</keyword>
<dbReference type="EC" id="1.1.1.133" evidence="1"/>